<gene>
    <name evidence="10" type="ORF">PL8927_550191</name>
</gene>
<keyword evidence="6 8" id="KW-0472">Membrane</keyword>
<evidence type="ECO:0000256" key="3">
    <source>
        <dbReference type="ARBA" id="ARBA00022692"/>
    </source>
</evidence>
<dbReference type="InterPro" id="IPR052016">
    <property type="entry name" value="Bact_Sigma-Reg"/>
</dbReference>
<dbReference type="Gene3D" id="6.10.340.10">
    <property type="match status" value="1"/>
</dbReference>
<sequence length="711" mass="80014">MFTQNSKFSGRKPLIKSRLGSTLIIPFVLQITAVVGLVGYLSFKNGQKAVTDLAIQLNNEVAARVSQTLQTYVSIPSQINQTNRQAIELGELNLQNYQQLEKHFWHQVQQFSSVTAVLLGTETQEFTGVERVAKNELNIDISRPETNYSHVSYGSDQDGNRTKFLGVNKPNYDPRKRPWYQAPAEAKRSVWSPIYTYVDSETLAITNGLPFYDQNGNLLGVTATDFSLSQISEFLQSLKVGKTGQVFILERSGMLVATSTDEKPSRTNTEGKAERFLATDSTNLTTQVTAQYLIKKFENLQAIHDPQHLIFNLNNKPDFLKILPFQDGQGLDWLIVVVVPEADFMAEINANNRSTILLIIYALITAIVISILTARFITRPIVQLTQASKKIADGNLDQRVNTTDLIEIEEINTLEYSFNSMAQQLQESFETLEDKVKERTLELAQANQEISSLNQKLKQENLRMSAELDVARQIQQMILPKPEELEGIEGLDICGYMEPADEVGGDYYDVLNIDGIVTIGIGDVTGHGLESGLLMLMTQTAVRTLKEVREQDSTRFLDTLNRTIYKNVQRMNSERNLTLAILNYSEGNLSVSGQHEETIIIRKGGRIERIDTMDLGLPIGIDDEIIDFISRTTLELEPGDGVVVYTDGITEAKDMNKKQYGIEQLCEIIHQNWYLSAEGLKDAVITDLRHHIGKQKVFDDITLLVIKRHNN</sequence>
<dbReference type="SMART" id="SM00331">
    <property type="entry name" value="PP2C_SIG"/>
    <property type="match status" value="1"/>
</dbReference>
<keyword evidence="3 8" id="KW-0812">Transmembrane</keyword>
<dbReference type="OrthoDB" id="9802500at2"/>
<dbReference type="RefSeq" id="WP_083620862.1">
    <property type="nucleotide sequence ID" value="NZ_LR734865.1"/>
</dbReference>
<dbReference type="GO" id="GO:0005886">
    <property type="term" value="C:plasma membrane"/>
    <property type="evidence" value="ECO:0007669"/>
    <property type="project" value="UniProtKB-SubCell"/>
</dbReference>
<dbReference type="Gene3D" id="3.60.40.10">
    <property type="entry name" value="PPM-type phosphatase domain"/>
    <property type="match status" value="1"/>
</dbReference>
<dbReference type="CDD" id="cd06225">
    <property type="entry name" value="HAMP"/>
    <property type="match status" value="1"/>
</dbReference>
<keyword evidence="4" id="KW-0378">Hydrolase</keyword>
<dbReference type="SUPFAM" id="SSF103190">
    <property type="entry name" value="Sensory domain-like"/>
    <property type="match status" value="1"/>
</dbReference>
<keyword evidence="2" id="KW-1003">Cell membrane</keyword>
<evidence type="ECO:0000256" key="1">
    <source>
        <dbReference type="ARBA" id="ARBA00004651"/>
    </source>
</evidence>
<feature type="transmembrane region" description="Helical" evidence="8">
    <location>
        <begin position="356"/>
        <end position="377"/>
    </location>
</feature>
<evidence type="ECO:0000256" key="5">
    <source>
        <dbReference type="ARBA" id="ARBA00022989"/>
    </source>
</evidence>
<dbReference type="InterPro" id="IPR001932">
    <property type="entry name" value="PPM-type_phosphatase-like_dom"/>
</dbReference>
<organism evidence="10 11">
    <name type="scientific">Planktothrix serta PCC 8927</name>
    <dbReference type="NCBI Taxonomy" id="671068"/>
    <lineage>
        <taxon>Bacteria</taxon>
        <taxon>Bacillati</taxon>
        <taxon>Cyanobacteriota</taxon>
        <taxon>Cyanophyceae</taxon>
        <taxon>Oscillatoriophycideae</taxon>
        <taxon>Oscillatoriales</taxon>
        <taxon>Microcoleaceae</taxon>
        <taxon>Planktothrix</taxon>
    </lineage>
</organism>
<name>A0A7Z9BLS2_9CYAN</name>
<dbReference type="PROSITE" id="PS50885">
    <property type="entry name" value="HAMP"/>
    <property type="match status" value="1"/>
</dbReference>
<dbReference type="InterPro" id="IPR003660">
    <property type="entry name" value="HAMP_dom"/>
</dbReference>
<dbReference type="InterPro" id="IPR036457">
    <property type="entry name" value="PPM-type-like_dom_sf"/>
</dbReference>
<dbReference type="InterPro" id="IPR029151">
    <property type="entry name" value="Sensor-like_sf"/>
</dbReference>
<keyword evidence="11" id="KW-1185">Reference proteome</keyword>
<protein>
    <submittedName>
        <fullName evidence="10">Protein serine/threonine phosphatase with Cache sensor</fullName>
    </submittedName>
</protein>
<evidence type="ECO:0000256" key="7">
    <source>
        <dbReference type="SAM" id="Coils"/>
    </source>
</evidence>
<evidence type="ECO:0000313" key="11">
    <source>
        <dbReference type="Proteomes" id="UP000184550"/>
    </source>
</evidence>
<reference evidence="10" key="1">
    <citation type="submission" date="2019-10" db="EMBL/GenBank/DDBJ databases">
        <authorList>
            <consortium name="Genoscope - CEA"/>
            <person name="William W."/>
        </authorList>
    </citation>
    <scope>NUCLEOTIDE SEQUENCE [LARGE SCALE GENOMIC DNA]</scope>
    <source>
        <strain evidence="10">BBR_PRJEB10992</strain>
    </source>
</reference>
<dbReference type="AlphaFoldDB" id="A0A7Z9BLS2"/>
<evidence type="ECO:0000259" key="9">
    <source>
        <dbReference type="PROSITE" id="PS50885"/>
    </source>
</evidence>
<dbReference type="CDD" id="cd12913">
    <property type="entry name" value="PDC1_MCP_like"/>
    <property type="match status" value="1"/>
</dbReference>
<feature type="transmembrane region" description="Helical" evidence="8">
    <location>
        <begin position="21"/>
        <end position="43"/>
    </location>
</feature>
<evidence type="ECO:0000256" key="8">
    <source>
        <dbReference type="SAM" id="Phobius"/>
    </source>
</evidence>
<evidence type="ECO:0000313" key="10">
    <source>
        <dbReference type="EMBL" id="VXD17068.1"/>
    </source>
</evidence>
<evidence type="ECO:0000256" key="6">
    <source>
        <dbReference type="ARBA" id="ARBA00023136"/>
    </source>
</evidence>
<dbReference type="SUPFAM" id="SSF81606">
    <property type="entry name" value="PP2C-like"/>
    <property type="match status" value="1"/>
</dbReference>
<accession>A0A7Z9BLS2</accession>
<dbReference type="Pfam" id="PF02743">
    <property type="entry name" value="dCache_1"/>
    <property type="match status" value="1"/>
</dbReference>
<dbReference type="SMART" id="SM00304">
    <property type="entry name" value="HAMP"/>
    <property type="match status" value="1"/>
</dbReference>
<dbReference type="Gene3D" id="3.30.450.20">
    <property type="entry name" value="PAS domain"/>
    <property type="match status" value="1"/>
</dbReference>
<evidence type="ECO:0000256" key="2">
    <source>
        <dbReference type="ARBA" id="ARBA00022475"/>
    </source>
</evidence>
<dbReference type="GO" id="GO:0016791">
    <property type="term" value="F:phosphatase activity"/>
    <property type="evidence" value="ECO:0007669"/>
    <property type="project" value="TreeGrafter"/>
</dbReference>
<proteinExistence type="predicted"/>
<keyword evidence="7" id="KW-0175">Coiled coil</keyword>
<keyword evidence="5 8" id="KW-1133">Transmembrane helix</keyword>
<dbReference type="Pfam" id="PF00672">
    <property type="entry name" value="HAMP"/>
    <property type="match status" value="1"/>
</dbReference>
<dbReference type="PANTHER" id="PTHR43156">
    <property type="entry name" value="STAGE II SPORULATION PROTEIN E-RELATED"/>
    <property type="match status" value="1"/>
</dbReference>
<dbReference type="InterPro" id="IPR033479">
    <property type="entry name" value="dCache_1"/>
</dbReference>
<dbReference type="GO" id="GO:0007165">
    <property type="term" value="P:signal transduction"/>
    <property type="evidence" value="ECO:0007669"/>
    <property type="project" value="InterPro"/>
</dbReference>
<dbReference type="Pfam" id="PF07228">
    <property type="entry name" value="SpoIIE"/>
    <property type="match status" value="1"/>
</dbReference>
<evidence type="ECO:0000256" key="4">
    <source>
        <dbReference type="ARBA" id="ARBA00022801"/>
    </source>
</evidence>
<feature type="domain" description="HAMP" evidence="9">
    <location>
        <begin position="375"/>
        <end position="430"/>
    </location>
</feature>
<dbReference type="Proteomes" id="UP000184550">
    <property type="component" value="Unassembled WGS sequence"/>
</dbReference>
<comment type="caution">
    <text evidence="10">The sequence shown here is derived from an EMBL/GenBank/DDBJ whole genome shotgun (WGS) entry which is preliminary data.</text>
</comment>
<feature type="coiled-coil region" evidence="7">
    <location>
        <begin position="422"/>
        <end position="474"/>
    </location>
</feature>
<dbReference type="SUPFAM" id="SSF158472">
    <property type="entry name" value="HAMP domain-like"/>
    <property type="match status" value="1"/>
</dbReference>
<dbReference type="PANTHER" id="PTHR43156:SF2">
    <property type="entry name" value="STAGE II SPORULATION PROTEIN E"/>
    <property type="match status" value="1"/>
</dbReference>
<comment type="subcellular location">
    <subcellularLocation>
        <location evidence="1">Cell membrane</location>
        <topology evidence="1">Multi-pass membrane protein</topology>
    </subcellularLocation>
</comment>
<dbReference type="EMBL" id="CZCU02000130">
    <property type="protein sequence ID" value="VXD17068.1"/>
    <property type="molecule type" value="Genomic_DNA"/>
</dbReference>